<keyword evidence="7" id="KW-1185">Reference proteome</keyword>
<feature type="domain" description="DNA-binding protein H-NS-like C-terminal" evidence="5">
    <location>
        <begin position="57"/>
        <end position="104"/>
    </location>
</feature>
<comment type="similarity">
    <text evidence="2">Belongs to the histone-like protein H-NS family.</text>
</comment>
<dbReference type="STRING" id="702114.A1355_03365"/>
<organism evidence="6 7">
    <name type="scientific">Methylomonas koyamae</name>
    <dbReference type="NCBI Taxonomy" id="702114"/>
    <lineage>
        <taxon>Bacteria</taxon>
        <taxon>Pseudomonadati</taxon>
        <taxon>Pseudomonadota</taxon>
        <taxon>Gammaproteobacteria</taxon>
        <taxon>Methylococcales</taxon>
        <taxon>Methylococcaceae</taxon>
        <taxon>Methylomonas</taxon>
    </lineage>
</organism>
<keyword evidence="3" id="KW-0963">Cytoplasm</keyword>
<dbReference type="SMART" id="SM00528">
    <property type="entry name" value="HNS"/>
    <property type="match status" value="1"/>
</dbReference>
<evidence type="ECO:0000256" key="2">
    <source>
        <dbReference type="ARBA" id="ARBA00010610"/>
    </source>
</evidence>
<dbReference type="PANTHER" id="PTHR38097">
    <property type="match status" value="1"/>
</dbReference>
<gene>
    <name evidence="6" type="ORF">A1355_03365</name>
</gene>
<dbReference type="GO" id="GO:0003680">
    <property type="term" value="F:minor groove of adenine-thymine-rich DNA binding"/>
    <property type="evidence" value="ECO:0007669"/>
    <property type="project" value="TreeGrafter"/>
</dbReference>
<sequence length="105" mass="11662">MTDLTTLSESELQAVIENAEKVLKDRQSSKRKEVIAQIKDLATSIGVGVEIHELDKKAERKIGKVAARYRNPADANQTWSGRGLAPKWMQELLAAGRDKAEFEIA</sequence>
<dbReference type="RefSeq" id="WP_064027593.1">
    <property type="nucleotide sequence ID" value="NZ_LUUK01000151.1"/>
</dbReference>
<dbReference type="GO" id="GO:0032993">
    <property type="term" value="C:protein-DNA complex"/>
    <property type="evidence" value="ECO:0007669"/>
    <property type="project" value="TreeGrafter"/>
</dbReference>
<protein>
    <submittedName>
        <fullName evidence="6">Histone</fullName>
    </submittedName>
</protein>
<evidence type="ECO:0000256" key="1">
    <source>
        <dbReference type="ARBA" id="ARBA00004453"/>
    </source>
</evidence>
<dbReference type="PANTHER" id="PTHR38097:SF2">
    <property type="entry name" value="DNA-BINDING PROTEIN STPA"/>
    <property type="match status" value="1"/>
</dbReference>
<dbReference type="InterPro" id="IPR027444">
    <property type="entry name" value="H-NS_C_dom"/>
</dbReference>
<dbReference type="OrthoDB" id="5297879at2"/>
<dbReference type="InterPro" id="IPR037150">
    <property type="entry name" value="H-NS_C_dom_sf"/>
</dbReference>
<dbReference type="Proteomes" id="UP000077628">
    <property type="component" value="Unassembled WGS sequence"/>
</dbReference>
<dbReference type="GO" id="GO:0000976">
    <property type="term" value="F:transcription cis-regulatory region binding"/>
    <property type="evidence" value="ECO:0007669"/>
    <property type="project" value="TreeGrafter"/>
</dbReference>
<evidence type="ECO:0000259" key="5">
    <source>
        <dbReference type="SMART" id="SM00528"/>
    </source>
</evidence>
<evidence type="ECO:0000256" key="4">
    <source>
        <dbReference type="ARBA" id="ARBA00023125"/>
    </source>
</evidence>
<accession>A0A177NPI0</accession>
<dbReference type="GO" id="GO:0001217">
    <property type="term" value="F:DNA-binding transcription repressor activity"/>
    <property type="evidence" value="ECO:0007669"/>
    <property type="project" value="TreeGrafter"/>
</dbReference>
<name>A0A177NPI0_9GAMM</name>
<dbReference type="SUPFAM" id="SSF81273">
    <property type="entry name" value="H-NS histone-like proteins"/>
    <property type="match status" value="1"/>
</dbReference>
<dbReference type="GO" id="GO:0003681">
    <property type="term" value="F:bent DNA binding"/>
    <property type="evidence" value="ECO:0007669"/>
    <property type="project" value="TreeGrafter"/>
</dbReference>
<keyword evidence="4" id="KW-0238">DNA-binding</keyword>
<dbReference type="Gene3D" id="4.10.430.10">
    <property type="entry name" value="Histone-like protein H-NS, C-terminal domain"/>
    <property type="match status" value="1"/>
</dbReference>
<evidence type="ECO:0000313" key="6">
    <source>
        <dbReference type="EMBL" id="OAI19998.1"/>
    </source>
</evidence>
<proteinExistence type="inferred from homology"/>
<comment type="caution">
    <text evidence="6">The sequence shown here is derived from an EMBL/GenBank/DDBJ whole genome shotgun (WGS) entry which is preliminary data.</text>
</comment>
<dbReference type="AlphaFoldDB" id="A0A177NPI0"/>
<dbReference type="GO" id="GO:0005829">
    <property type="term" value="C:cytosol"/>
    <property type="evidence" value="ECO:0007669"/>
    <property type="project" value="TreeGrafter"/>
</dbReference>
<evidence type="ECO:0000256" key="3">
    <source>
        <dbReference type="ARBA" id="ARBA00022490"/>
    </source>
</evidence>
<reference evidence="7" key="1">
    <citation type="submission" date="2016-03" db="EMBL/GenBank/DDBJ databases">
        <authorList>
            <person name="Heylen K."/>
            <person name="De Vos P."/>
            <person name="Vekeman B."/>
        </authorList>
    </citation>
    <scope>NUCLEOTIDE SEQUENCE [LARGE SCALE GENOMIC DNA]</scope>
    <source>
        <strain evidence="7">R-45383</strain>
    </source>
</reference>
<dbReference type="EMBL" id="LUUK01000151">
    <property type="protein sequence ID" value="OAI19998.1"/>
    <property type="molecule type" value="Genomic_DNA"/>
</dbReference>
<dbReference type="Pfam" id="PF00816">
    <property type="entry name" value="Histone_HNS"/>
    <property type="match status" value="1"/>
</dbReference>
<dbReference type="GO" id="GO:0009295">
    <property type="term" value="C:nucleoid"/>
    <property type="evidence" value="ECO:0007669"/>
    <property type="project" value="UniProtKB-SubCell"/>
</dbReference>
<comment type="subcellular location">
    <subcellularLocation>
        <location evidence="1">Cytoplasm</location>
        <location evidence="1">Nucleoid</location>
    </subcellularLocation>
</comment>
<evidence type="ECO:0000313" key="7">
    <source>
        <dbReference type="Proteomes" id="UP000077628"/>
    </source>
</evidence>